<comment type="caution">
    <text evidence="18">The sequence shown here is derived from an EMBL/GenBank/DDBJ whole genome shotgun (WGS) entry which is preliminary data.</text>
</comment>
<dbReference type="Pfam" id="PF07730">
    <property type="entry name" value="HisKA_3"/>
    <property type="match status" value="1"/>
</dbReference>
<gene>
    <name evidence="18" type="ORF">EDC63_10973</name>
</gene>
<comment type="catalytic activity">
    <reaction evidence="1">
        <text>ATP + protein L-histidine = ADP + protein N-phospho-L-histidine.</text>
        <dbReference type="EC" id="2.7.13.3"/>
    </reaction>
</comment>
<dbReference type="Gene3D" id="3.30.565.10">
    <property type="entry name" value="Histidine kinase-like ATPase, C-terminal domain"/>
    <property type="match status" value="1"/>
</dbReference>
<dbReference type="SMART" id="SM00387">
    <property type="entry name" value="HATPase_c"/>
    <property type="match status" value="1"/>
</dbReference>
<dbReference type="GO" id="GO:0046872">
    <property type="term" value="F:metal ion binding"/>
    <property type="evidence" value="ECO:0007669"/>
    <property type="project" value="UniProtKB-KW"/>
</dbReference>
<dbReference type="InterPro" id="IPR036890">
    <property type="entry name" value="HATPase_C_sf"/>
</dbReference>
<keyword evidence="8" id="KW-0808">Transferase</keyword>
<keyword evidence="10" id="KW-0418">Kinase</keyword>
<evidence type="ECO:0000256" key="1">
    <source>
        <dbReference type="ARBA" id="ARBA00000085"/>
    </source>
</evidence>
<dbReference type="Proteomes" id="UP000295367">
    <property type="component" value="Unassembled WGS sequence"/>
</dbReference>
<dbReference type="GO" id="GO:0005737">
    <property type="term" value="C:cytoplasm"/>
    <property type="evidence" value="ECO:0007669"/>
    <property type="project" value="UniProtKB-SubCell"/>
</dbReference>
<sequence length="411" mass="46414">MDAYSKFSKAQLIEQIHLLTTELNEIKSSNEYCMMAHELRVHQTELEAQNQELREMQNVLELARDRYADLYDFAPVGYVTLDQHGIIKDINLTGATLLGRERALLLGESFHHWLDTESVPVFARHLKNVHSLPVEVTDEIKVKSRQGQIRTVNITSLANTSVKNGEVCRSILVDLTERMLIEERLRLSKEVLRDLCTHHETVREEERRKVAREIHDELGQALLALKMDVAMLSESLNDVSPLLLRKTSSMMNLINRTVESVRNIATNLRPAVLDLGVVPALEWLIDEYIKHVGLNCIFETNEEDLELPDEVSTGIFRIVQESLTNVARHARASRVEISLIHENNELCLIVKDDGIGVDEGKRMANRKSFGLTGIRERAIMMGGELSLDSSPGKGATLTVVVPMGKKEKKAS</sequence>
<dbReference type="InterPro" id="IPR003594">
    <property type="entry name" value="HATPase_dom"/>
</dbReference>
<evidence type="ECO:0000256" key="5">
    <source>
        <dbReference type="ARBA" id="ARBA00017322"/>
    </source>
</evidence>
<dbReference type="RefSeq" id="WP_124946735.1">
    <property type="nucleotide sequence ID" value="NZ_BHVT01000039.1"/>
</dbReference>
<dbReference type="Gene3D" id="1.20.5.1930">
    <property type="match status" value="1"/>
</dbReference>
<evidence type="ECO:0000256" key="9">
    <source>
        <dbReference type="ARBA" id="ARBA00022723"/>
    </source>
</evidence>
<dbReference type="InterPro" id="IPR004358">
    <property type="entry name" value="Sig_transdc_His_kin-like_C"/>
</dbReference>
<evidence type="ECO:0000256" key="4">
    <source>
        <dbReference type="ARBA" id="ARBA00012438"/>
    </source>
</evidence>
<dbReference type="GO" id="GO:0046983">
    <property type="term" value="F:protein dimerization activity"/>
    <property type="evidence" value="ECO:0007669"/>
    <property type="project" value="InterPro"/>
</dbReference>
<evidence type="ECO:0000256" key="11">
    <source>
        <dbReference type="ARBA" id="ARBA00023004"/>
    </source>
</evidence>
<comment type="subcellular location">
    <subcellularLocation>
        <location evidence="3">Cytoplasm</location>
    </subcellularLocation>
</comment>
<dbReference type="SUPFAM" id="SSF55785">
    <property type="entry name" value="PYP-like sensor domain (PAS domain)"/>
    <property type="match status" value="1"/>
</dbReference>
<evidence type="ECO:0000256" key="10">
    <source>
        <dbReference type="ARBA" id="ARBA00022777"/>
    </source>
</evidence>
<dbReference type="GO" id="GO:0051539">
    <property type="term" value="F:4 iron, 4 sulfur cluster binding"/>
    <property type="evidence" value="ECO:0007669"/>
    <property type="project" value="UniProtKB-KW"/>
</dbReference>
<evidence type="ECO:0000256" key="8">
    <source>
        <dbReference type="ARBA" id="ARBA00022679"/>
    </source>
</evidence>
<evidence type="ECO:0000256" key="13">
    <source>
        <dbReference type="ARBA" id="ARBA00023014"/>
    </source>
</evidence>
<proteinExistence type="predicted"/>
<keyword evidence="9" id="KW-0479">Metal-binding</keyword>
<dbReference type="SMART" id="SM00091">
    <property type="entry name" value="PAS"/>
    <property type="match status" value="1"/>
</dbReference>
<dbReference type="EC" id="2.7.13.3" evidence="4"/>
<dbReference type="PROSITE" id="PS50109">
    <property type="entry name" value="HIS_KIN"/>
    <property type="match status" value="1"/>
</dbReference>
<reference evidence="18 19" key="1">
    <citation type="submission" date="2019-03" db="EMBL/GenBank/DDBJ databases">
        <title>Genomic Encyclopedia of Type Strains, Phase IV (KMG-IV): sequencing the most valuable type-strain genomes for metagenomic binning, comparative biology and taxonomic classification.</title>
        <authorList>
            <person name="Goeker M."/>
        </authorList>
    </citation>
    <scope>NUCLEOTIDE SEQUENCE [LARGE SCALE GENOMIC DNA]</scope>
    <source>
        <strain evidence="18 19">DSM 100309</strain>
    </source>
</reference>
<accession>A0A4R3Y1T0</accession>
<dbReference type="PANTHER" id="PTHR24421">
    <property type="entry name" value="NITRATE/NITRITE SENSOR PROTEIN NARX-RELATED"/>
    <property type="match status" value="1"/>
</dbReference>
<dbReference type="NCBIfam" id="TIGR00229">
    <property type="entry name" value="sensory_box"/>
    <property type="match status" value="1"/>
</dbReference>
<evidence type="ECO:0000256" key="14">
    <source>
        <dbReference type="ARBA" id="ARBA00024827"/>
    </source>
</evidence>
<comment type="cofactor">
    <cofactor evidence="2">
        <name>[4Fe-4S] cluster</name>
        <dbReference type="ChEBI" id="CHEBI:49883"/>
    </cofactor>
</comment>
<protein>
    <recommendedName>
        <fullName evidence="5">Oxygen sensor histidine kinase NreB</fullName>
        <ecNumber evidence="4">2.7.13.3</ecNumber>
    </recommendedName>
    <alternativeName>
        <fullName evidence="15">Nitrogen regulation protein B</fullName>
    </alternativeName>
</protein>
<evidence type="ECO:0000256" key="3">
    <source>
        <dbReference type="ARBA" id="ARBA00004496"/>
    </source>
</evidence>
<dbReference type="OrthoDB" id="9813412at2"/>
<evidence type="ECO:0000256" key="7">
    <source>
        <dbReference type="ARBA" id="ARBA00022490"/>
    </source>
</evidence>
<keyword evidence="19" id="KW-1185">Reference proteome</keyword>
<keyword evidence="7" id="KW-0963">Cytoplasm</keyword>
<evidence type="ECO:0000256" key="15">
    <source>
        <dbReference type="ARBA" id="ARBA00030800"/>
    </source>
</evidence>
<evidence type="ECO:0000256" key="16">
    <source>
        <dbReference type="SAM" id="Coils"/>
    </source>
</evidence>
<dbReference type="PRINTS" id="PR00344">
    <property type="entry name" value="BCTRLSENSOR"/>
</dbReference>
<dbReference type="SUPFAM" id="SSF55874">
    <property type="entry name" value="ATPase domain of HSP90 chaperone/DNA topoisomerase II/histidine kinase"/>
    <property type="match status" value="1"/>
</dbReference>
<feature type="coiled-coil region" evidence="16">
    <location>
        <begin position="36"/>
        <end position="66"/>
    </location>
</feature>
<dbReference type="CDD" id="cd16917">
    <property type="entry name" value="HATPase_UhpB-NarQ-NarX-like"/>
    <property type="match status" value="1"/>
</dbReference>
<evidence type="ECO:0000256" key="12">
    <source>
        <dbReference type="ARBA" id="ARBA00023012"/>
    </source>
</evidence>
<comment type="function">
    <text evidence="14">Member of the two-component regulatory system NreB/NreC involved in the control of dissimilatory nitrate/nitrite reduction in response to oxygen. NreB functions as a direct oxygen sensor histidine kinase which is autophosphorylated, in the absence of oxygen, probably at the conserved histidine residue, and transfers its phosphate group probably to a conserved aspartate residue of NreC. NreB/NreC activates the expression of the nitrate (narGHJI) and nitrite (nir) reductase operons, as well as the putative nitrate transporter gene narT.</text>
</comment>
<dbReference type="AlphaFoldDB" id="A0A4R3Y1T0"/>
<dbReference type="InterPro" id="IPR000014">
    <property type="entry name" value="PAS"/>
</dbReference>
<keyword evidence="13" id="KW-0411">Iron-sulfur</keyword>
<dbReference type="EMBL" id="SMCO01000009">
    <property type="protein sequence ID" value="TCV85402.1"/>
    <property type="molecule type" value="Genomic_DNA"/>
</dbReference>
<dbReference type="GO" id="GO:0000155">
    <property type="term" value="F:phosphorelay sensor kinase activity"/>
    <property type="evidence" value="ECO:0007669"/>
    <property type="project" value="InterPro"/>
</dbReference>
<dbReference type="InterPro" id="IPR005467">
    <property type="entry name" value="His_kinase_dom"/>
</dbReference>
<dbReference type="GO" id="GO:0016020">
    <property type="term" value="C:membrane"/>
    <property type="evidence" value="ECO:0007669"/>
    <property type="project" value="InterPro"/>
</dbReference>
<dbReference type="Pfam" id="PF02518">
    <property type="entry name" value="HATPase_c"/>
    <property type="match status" value="1"/>
</dbReference>
<dbReference type="InterPro" id="IPR011712">
    <property type="entry name" value="Sig_transdc_His_kin_sub3_dim/P"/>
</dbReference>
<organism evidence="18 19">
    <name type="scientific">Sulfurirhabdus autotrophica</name>
    <dbReference type="NCBI Taxonomy" id="1706046"/>
    <lineage>
        <taxon>Bacteria</taxon>
        <taxon>Pseudomonadati</taxon>
        <taxon>Pseudomonadota</taxon>
        <taxon>Betaproteobacteria</taxon>
        <taxon>Nitrosomonadales</taxon>
        <taxon>Sulfuricellaceae</taxon>
        <taxon>Sulfurirhabdus</taxon>
    </lineage>
</organism>
<name>A0A4R3Y1T0_9PROT</name>
<feature type="domain" description="Histidine kinase" evidence="17">
    <location>
        <begin position="213"/>
        <end position="405"/>
    </location>
</feature>
<evidence type="ECO:0000256" key="2">
    <source>
        <dbReference type="ARBA" id="ARBA00001966"/>
    </source>
</evidence>
<keyword evidence="6" id="KW-0004">4Fe-4S</keyword>
<dbReference type="InterPro" id="IPR035965">
    <property type="entry name" value="PAS-like_dom_sf"/>
</dbReference>
<dbReference type="PANTHER" id="PTHR24421:SF59">
    <property type="entry name" value="OXYGEN SENSOR HISTIDINE KINASE NREB"/>
    <property type="match status" value="1"/>
</dbReference>
<dbReference type="InterPro" id="IPR050482">
    <property type="entry name" value="Sensor_HK_TwoCompSys"/>
</dbReference>
<keyword evidence="11" id="KW-0408">Iron</keyword>
<dbReference type="Gene3D" id="3.30.450.20">
    <property type="entry name" value="PAS domain"/>
    <property type="match status" value="1"/>
</dbReference>
<keyword evidence="12" id="KW-0902">Two-component regulatory system</keyword>
<evidence type="ECO:0000313" key="19">
    <source>
        <dbReference type="Proteomes" id="UP000295367"/>
    </source>
</evidence>
<dbReference type="CDD" id="cd00130">
    <property type="entry name" value="PAS"/>
    <property type="match status" value="1"/>
</dbReference>
<evidence type="ECO:0000259" key="17">
    <source>
        <dbReference type="PROSITE" id="PS50109"/>
    </source>
</evidence>
<keyword evidence="16" id="KW-0175">Coiled coil</keyword>
<evidence type="ECO:0000313" key="18">
    <source>
        <dbReference type="EMBL" id="TCV85402.1"/>
    </source>
</evidence>
<evidence type="ECO:0000256" key="6">
    <source>
        <dbReference type="ARBA" id="ARBA00022485"/>
    </source>
</evidence>